<keyword evidence="19" id="KW-1185">Reference proteome</keyword>
<sequence length="457" mass="50023">MWVRMTLQPPECGLAPGNVDASGAGKVTRGPRSSSCSSEIPCSLVPLTPFYTVTWYETADGKVLGDIVHTNCLATYLPQSGCNATDAACICSDVTLTGQVQNCTLAACTTLESLTALNATKTFCGEPVRDLTVITPVVTAISGTFAIVAVIMRLVDSLARDTFLNWSNFCIVMSLACCLVIGALVFPMSTYGFGRDIWTIPHHLITRIIMLTWLSEILYMVALGLTKVAMLMLYLKVFPSQNFQRVCYVMVGICLLYIPATALATAFNCTPVSYNWTAWTGQTEGHCFSFNTFAWAQSSINIVLDLIIILLPIPQLWRLNMGRKKRIQLVLMFSVGLFITVVSIVRLTALVNFATTTNATYDNVPTAYWSVLEIYVSIICCCLPAVRSLLKRAFPSCFGSSGGSKHTPAPYMTPKSPRYKLSGGIQKSITNTITFGPSSADGRSDIELVDERWRDRD</sequence>
<proteinExistence type="inferred from homology"/>
<dbReference type="PANTHER" id="PTHR33048">
    <property type="entry name" value="PTH11-LIKE INTEGRAL MEMBRANE PROTEIN (AFU_ORTHOLOGUE AFUA_5G11245)"/>
    <property type="match status" value="1"/>
</dbReference>
<feature type="domain" description="CFEM" evidence="16">
    <location>
        <begin position="70"/>
        <end position="124"/>
    </location>
</feature>
<evidence type="ECO:0000256" key="3">
    <source>
        <dbReference type="ARBA" id="ARBA00004613"/>
    </source>
</evidence>
<protein>
    <recommendedName>
        <fullName evidence="20">Extracellular membrane protein CFEM domain-containing protein</fullName>
    </recommendedName>
</protein>
<keyword evidence="9 15" id="KW-1133">Transmembrane helix</keyword>
<dbReference type="Pfam" id="PF05730">
    <property type="entry name" value="CFEM"/>
    <property type="match status" value="1"/>
</dbReference>
<name>A0ABR4EYE6_9PEZI</name>
<keyword evidence="5" id="KW-0964">Secreted</keyword>
<keyword evidence="6" id="KW-0336">GPI-anchor</keyword>
<feature type="region of interest" description="Disordered" evidence="14">
    <location>
        <begin position="438"/>
        <end position="457"/>
    </location>
</feature>
<evidence type="ECO:0008006" key="20">
    <source>
        <dbReference type="Google" id="ProtNLM"/>
    </source>
</evidence>
<reference evidence="18 19" key="1">
    <citation type="submission" date="2024-03" db="EMBL/GenBank/DDBJ databases">
        <title>A high-quality draft genome sequence of Diaporthe vaccinii, a causative agent of upright dieback and viscid rot disease in cranberry plants.</title>
        <authorList>
            <person name="Sarrasin M."/>
            <person name="Lang B.F."/>
            <person name="Burger G."/>
        </authorList>
    </citation>
    <scope>NUCLEOTIDE SEQUENCE [LARGE SCALE GENOMIC DNA]</scope>
    <source>
        <strain evidence="18 19">IS7</strain>
    </source>
</reference>
<keyword evidence="7 15" id="KW-0812">Transmembrane</keyword>
<evidence type="ECO:0000256" key="5">
    <source>
        <dbReference type="ARBA" id="ARBA00022525"/>
    </source>
</evidence>
<dbReference type="InterPro" id="IPR049326">
    <property type="entry name" value="Rhodopsin_dom_fungi"/>
</dbReference>
<feature type="transmembrane region" description="Helical" evidence="15">
    <location>
        <begin position="246"/>
        <end position="267"/>
    </location>
</feature>
<evidence type="ECO:0000256" key="1">
    <source>
        <dbReference type="ARBA" id="ARBA00004141"/>
    </source>
</evidence>
<feature type="transmembrane region" description="Helical" evidence="15">
    <location>
        <begin position="208"/>
        <end position="234"/>
    </location>
</feature>
<feature type="transmembrane region" description="Helical" evidence="15">
    <location>
        <begin position="133"/>
        <end position="154"/>
    </location>
</feature>
<comment type="similarity">
    <text evidence="4">Belongs to the RBT5 family.</text>
</comment>
<dbReference type="Proteomes" id="UP001600888">
    <property type="component" value="Unassembled WGS sequence"/>
</dbReference>
<evidence type="ECO:0000256" key="13">
    <source>
        <dbReference type="ARBA" id="ARBA00038359"/>
    </source>
</evidence>
<feature type="transmembrane region" description="Helical" evidence="15">
    <location>
        <begin position="329"/>
        <end position="354"/>
    </location>
</feature>
<evidence type="ECO:0000256" key="9">
    <source>
        <dbReference type="ARBA" id="ARBA00022989"/>
    </source>
</evidence>
<evidence type="ECO:0000256" key="14">
    <source>
        <dbReference type="SAM" id="MobiDB-lite"/>
    </source>
</evidence>
<keyword evidence="6" id="KW-0325">Glycoprotein</keyword>
<evidence type="ECO:0000256" key="6">
    <source>
        <dbReference type="ARBA" id="ARBA00022622"/>
    </source>
</evidence>
<feature type="transmembrane region" description="Helical" evidence="15">
    <location>
        <begin position="366"/>
        <end position="386"/>
    </location>
</feature>
<feature type="compositionally biased region" description="Basic and acidic residues" evidence="14">
    <location>
        <begin position="442"/>
        <end position="457"/>
    </location>
</feature>
<comment type="subcellular location">
    <subcellularLocation>
        <location evidence="2">Membrane</location>
        <topology evidence="2">Lipid-anchor</topology>
        <topology evidence="2">GPI-anchor</topology>
    </subcellularLocation>
    <subcellularLocation>
        <location evidence="1">Membrane</location>
        <topology evidence="1">Multi-pass membrane protein</topology>
    </subcellularLocation>
    <subcellularLocation>
        <location evidence="3">Secreted</location>
    </subcellularLocation>
</comment>
<keyword evidence="10 15" id="KW-0472">Membrane</keyword>
<keyword evidence="8" id="KW-0732">Signal</keyword>
<evidence type="ECO:0000256" key="10">
    <source>
        <dbReference type="ARBA" id="ARBA00023136"/>
    </source>
</evidence>
<accession>A0ABR4EYE6</accession>
<evidence type="ECO:0000256" key="11">
    <source>
        <dbReference type="ARBA" id="ARBA00023157"/>
    </source>
</evidence>
<dbReference type="InterPro" id="IPR008427">
    <property type="entry name" value="Extracellular_membr_CFEM_dom"/>
</dbReference>
<evidence type="ECO:0000256" key="2">
    <source>
        <dbReference type="ARBA" id="ARBA00004589"/>
    </source>
</evidence>
<evidence type="ECO:0000313" key="19">
    <source>
        <dbReference type="Proteomes" id="UP001600888"/>
    </source>
</evidence>
<keyword evidence="11" id="KW-1015">Disulfide bond</keyword>
<comment type="similarity">
    <text evidence="13">Belongs to the SAT4 family.</text>
</comment>
<evidence type="ECO:0000259" key="16">
    <source>
        <dbReference type="Pfam" id="PF05730"/>
    </source>
</evidence>
<dbReference type="Pfam" id="PF20684">
    <property type="entry name" value="Fung_rhodopsin"/>
    <property type="match status" value="1"/>
</dbReference>
<dbReference type="EMBL" id="JBAWTH010000020">
    <property type="protein sequence ID" value="KAL2287483.1"/>
    <property type="molecule type" value="Genomic_DNA"/>
</dbReference>
<comment type="caution">
    <text evidence="18">The sequence shown here is derived from an EMBL/GenBank/DDBJ whole genome shotgun (WGS) entry which is preliminary data.</text>
</comment>
<feature type="domain" description="Rhodopsin" evidence="17">
    <location>
        <begin position="152"/>
        <end position="392"/>
    </location>
</feature>
<evidence type="ECO:0000259" key="17">
    <source>
        <dbReference type="Pfam" id="PF20684"/>
    </source>
</evidence>
<dbReference type="InterPro" id="IPR052337">
    <property type="entry name" value="SAT4-like"/>
</dbReference>
<evidence type="ECO:0000256" key="7">
    <source>
        <dbReference type="ARBA" id="ARBA00022692"/>
    </source>
</evidence>
<evidence type="ECO:0000256" key="15">
    <source>
        <dbReference type="SAM" id="Phobius"/>
    </source>
</evidence>
<evidence type="ECO:0000256" key="12">
    <source>
        <dbReference type="ARBA" id="ARBA00023288"/>
    </source>
</evidence>
<feature type="transmembrane region" description="Helical" evidence="15">
    <location>
        <begin position="166"/>
        <end position="188"/>
    </location>
</feature>
<feature type="transmembrane region" description="Helical" evidence="15">
    <location>
        <begin position="298"/>
        <end position="317"/>
    </location>
</feature>
<keyword evidence="12" id="KW-0449">Lipoprotein</keyword>
<gene>
    <name evidence="18" type="ORF">FJTKL_05915</name>
</gene>
<organism evidence="18 19">
    <name type="scientific">Diaporthe vaccinii</name>
    <dbReference type="NCBI Taxonomy" id="105482"/>
    <lineage>
        <taxon>Eukaryota</taxon>
        <taxon>Fungi</taxon>
        <taxon>Dikarya</taxon>
        <taxon>Ascomycota</taxon>
        <taxon>Pezizomycotina</taxon>
        <taxon>Sordariomycetes</taxon>
        <taxon>Sordariomycetidae</taxon>
        <taxon>Diaporthales</taxon>
        <taxon>Diaporthaceae</taxon>
        <taxon>Diaporthe</taxon>
        <taxon>Diaporthe eres species complex</taxon>
    </lineage>
</organism>
<evidence type="ECO:0000313" key="18">
    <source>
        <dbReference type="EMBL" id="KAL2287483.1"/>
    </source>
</evidence>
<dbReference type="PANTHER" id="PTHR33048:SF143">
    <property type="entry name" value="EXTRACELLULAR MEMBRANE PROTEIN CFEM DOMAIN-CONTAINING PROTEIN-RELATED"/>
    <property type="match status" value="1"/>
</dbReference>
<evidence type="ECO:0000256" key="4">
    <source>
        <dbReference type="ARBA" id="ARBA00010031"/>
    </source>
</evidence>
<evidence type="ECO:0000256" key="8">
    <source>
        <dbReference type="ARBA" id="ARBA00022729"/>
    </source>
</evidence>